<organism evidence="2">
    <name type="scientific">Cacopsylla melanoneura</name>
    <dbReference type="NCBI Taxonomy" id="428564"/>
    <lineage>
        <taxon>Eukaryota</taxon>
        <taxon>Metazoa</taxon>
        <taxon>Ecdysozoa</taxon>
        <taxon>Arthropoda</taxon>
        <taxon>Hexapoda</taxon>
        <taxon>Insecta</taxon>
        <taxon>Pterygota</taxon>
        <taxon>Neoptera</taxon>
        <taxon>Paraneoptera</taxon>
        <taxon>Hemiptera</taxon>
        <taxon>Sternorrhyncha</taxon>
        <taxon>Psylloidea</taxon>
        <taxon>Psyllidae</taxon>
        <taxon>Psyllinae</taxon>
        <taxon>Cacopsylla</taxon>
    </lineage>
</organism>
<dbReference type="EMBL" id="HBUF01577425">
    <property type="protein sequence ID" value="CAG6768814.1"/>
    <property type="molecule type" value="Transcribed_RNA"/>
</dbReference>
<reference evidence="2" key="1">
    <citation type="submission" date="2021-05" db="EMBL/GenBank/DDBJ databases">
        <authorList>
            <person name="Alioto T."/>
            <person name="Alioto T."/>
            <person name="Gomez Garrido J."/>
        </authorList>
    </citation>
    <scope>NUCLEOTIDE SEQUENCE</scope>
</reference>
<dbReference type="AlphaFoldDB" id="A0A8D9ALM3"/>
<keyword evidence="1" id="KW-0732">Signal</keyword>
<protein>
    <submittedName>
        <fullName evidence="2">Uncharacterized protein</fullName>
    </submittedName>
</protein>
<proteinExistence type="predicted"/>
<evidence type="ECO:0000313" key="2">
    <source>
        <dbReference type="EMBL" id="CAG6768813.1"/>
    </source>
</evidence>
<evidence type="ECO:0000256" key="1">
    <source>
        <dbReference type="SAM" id="SignalP"/>
    </source>
</evidence>
<name>A0A8D9ALM3_9HEMI</name>
<sequence>MIMETHPPCARLKNHHPNIPIYLLPLLILSSIPFCSTFDESDWYEVNPYQNIEYNLMNFTDKDLCQGDQSECLSQFRQYISDYFEGGNVRASCEPEPKLLDAPTVCWCI</sequence>
<feature type="chain" id="PRO_5036262792" evidence="1">
    <location>
        <begin position="38"/>
        <end position="109"/>
    </location>
</feature>
<accession>A0A8D9ALM3</accession>
<dbReference type="EMBL" id="HBUF01577424">
    <property type="protein sequence ID" value="CAG6768813.1"/>
    <property type="molecule type" value="Transcribed_RNA"/>
</dbReference>
<feature type="signal peptide" evidence="1">
    <location>
        <begin position="1"/>
        <end position="37"/>
    </location>
</feature>